<evidence type="ECO:0000256" key="2">
    <source>
        <dbReference type="ARBA" id="ARBA00022448"/>
    </source>
</evidence>
<gene>
    <name evidence="6" type="ORF">A2934_00750</name>
</gene>
<dbReference type="Proteomes" id="UP000177982">
    <property type="component" value="Unassembled WGS sequence"/>
</dbReference>
<dbReference type="PANTHER" id="PTHR42953">
    <property type="entry name" value="HIGH-AFFINITY ZINC UPTAKE SYSTEM PROTEIN ZNUA-RELATED"/>
    <property type="match status" value="1"/>
</dbReference>
<reference evidence="6 7" key="1">
    <citation type="journal article" date="2016" name="Nat. Commun.">
        <title>Thousands of microbial genomes shed light on interconnected biogeochemical processes in an aquifer system.</title>
        <authorList>
            <person name="Anantharaman K."/>
            <person name="Brown C.T."/>
            <person name="Hug L.A."/>
            <person name="Sharon I."/>
            <person name="Castelle C.J."/>
            <person name="Probst A.J."/>
            <person name="Thomas B.C."/>
            <person name="Singh A."/>
            <person name="Wilkins M.J."/>
            <person name="Karaoz U."/>
            <person name="Brodie E.L."/>
            <person name="Williams K.H."/>
            <person name="Hubbard S.S."/>
            <person name="Banfield J.F."/>
        </authorList>
    </citation>
    <scope>NUCLEOTIDE SEQUENCE [LARGE SCALE GENOMIC DNA]</scope>
</reference>
<dbReference type="SUPFAM" id="SSF53807">
    <property type="entry name" value="Helical backbone' metal receptor"/>
    <property type="match status" value="1"/>
</dbReference>
<comment type="caution">
    <text evidence="6">The sequence shown here is derived from an EMBL/GenBank/DDBJ whole genome shotgun (WGS) entry which is preliminary data.</text>
</comment>
<dbReference type="PANTHER" id="PTHR42953:SF3">
    <property type="entry name" value="HIGH-AFFINITY ZINC UPTAKE SYSTEM PROTEIN ZNUA"/>
    <property type="match status" value="1"/>
</dbReference>
<dbReference type="AlphaFoldDB" id="A0A1G2L126"/>
<evidence type="ECO:0000256" key="5">
    <source>
        <dbReference type="SAM" id="MobiDB-lite"/>
    </source>
</evidence>
<dbReference type="Gene3D" id="3.40.50.1980">
    <property type="entry name" value="Nitrogenase molybdenum iron protein domain"/>
    <property type="match status" value="2"/>
</dbReference>
<feature type="region of interest" description="Disordered" evidence="5">
    <location>
        <begin position="129"/>
        <end position="149"/>
    </location>
</feature>
<evidence type="ECO:0000256" key="1">
    <source>
        <dbReference type="ARBA" id="ARBA00011028"/>
    </source>
</evidence>
<dbReference type="PRINTS" id="PR00690">
    <property type="entry name" value="ADHESNFAMILY"/>
</dbReference>
<evidence type="ECO:0000313" key="7">
    <source>
        <dbReference type="Proteomes" id="UP000177982"/>
    </source>
</evidence>
<dbReference type="Pfam" id="PF01297">
    <property type="entry name" value="ZnuA"/>
    <property type="match status" value="1"/>
</dbReference>
<dbReference type="GO" id="GO:0007155">
    <property type="term" value="P:cell adhesion"/>
    <property type="evidence" value="ECO:0007669"/>
    <property type="project" value="InterPro"/>
</dbReference>
<evidence type="ECO:0000256" key="4">
    <source>
        <dbReference type="RuleBase" id="RU003512"/>
    </source>
</evidence>
<protein>
    <recommendedName>
        <fullName evidence="8">ABC transporter substrate-binding protein</fullName>
    </recommendedName>
</protein>
<proteinExistence type="inferred from homology"/>
<dbReference type="InterPro" id="IPR006129">
    <property type="entry name" value="AdhesinB"/>
</dbReference>
<evidence type="ECO:0000313" key="6">
    <source>
        <dbReference type="EMBL" id="OHA04471.1"/>
    </source>
</evidence>
<dbReference type="PRINTS" id="PR00691">
    <property type="entry name" value="ADHESINB"/>
</dbReference>
<keyword evidence="2 4" id="KW-0813">Transport</keyword>
<dbReference type="InterPro" id="IPR006127">
    <property type="entry name" value="ZnuA-like"/>
</dbReference>
<dbReference type="InterPro" id="IPR050492">
    <property type="entry name" value="Bact_metal-bind_prot9"/>
</dbReference>
<dbReference type="InterPro" id="IPR006128">
    <property type="entry name" value="Lipoprotein_PsaA-like"/>
</dbReference>
<dbReference type="GO" id="GO:0046872">
    <property type="term" value="F:metal ion binding"/>
    <property type="evidence" value="ECO:0007669"/>
    <property type="project" value="InterPro"/>
</dbReference>
<comment type="similarity">
    <text evidence="1 4">Belongs to the bacterial solute-binding protein 9 family.</text>
</comment>
<accession>A0A1G2L126</accession>
<dbReference type="EMBL" id="MHQO01000077">
    <property type="protein sequence ID" value="OHA04471.1"/>
    <property type="molecule type" value="Genomic_DNA"/>
</dbReference>
<evidence type="ECO:0000256" key="3">
    <source>
        <dbReference type="ARBA" id="ARBA00022729"/>
    </source>
</evidence>
<organism evidence="6 7">
    <name type="scientific">Candidatus Sungbacteria bacterium RIFCSPLOWO2_01_FULL_47_10</name>
    <dbReference type="NCBI Taxonomy" id="1802276"/>
    <lineage>
        <taxon>Bacteria</taxon>
        <taxon>Candidatus Sungiibacteriota</taxon>
    </lineage>
</organism>
<name>A0A1G2L126_9BACT</name>
<keyword evidence="3" id="KW-0732">Signal</keyword>
<dbReference type="GO" id="GO:0030001">
    <property type="term" value="P:metal ion transport"/>
    <property type="evidence" value="ECO:0007669"/>
    <property type="project" value="InterPro"/>
</dbReference>
<evidence type="ECO:0008006" key="8">
    <source>
        <dbReference type="Google" id="ProtNLM"/>
    </source>
</evidence>
<sequence length="318" mass="35643">MKNIIINKKLLFILLAACLISVIIFLFQDRPSKEHATVLSGGTNLKVVTTFFPLFDFARNIAKDRAELVMLFSQTPEVSSFSPSDIQKINNADLLIKNGAGLEPALDDLIGSSDNKDIVVVDTSTGIATLPSGEGTGREGRGNEEDEHGDINPHIWLDPNNAIIQVGNIRDAFITRDPQNADVYRINADRYIDELRVLDQEIRETTNSFSAKDFIAFHSAFKYFAERYGIRQVAAIEEFPGKEPSPKYLSEMIKLIRKLGITAIFSEPQFSPKIVEVIARDLHLTVYELNPVETGDRVKDSYISIMRKNLEILKDALQ</sequence>